<organism evidence="3 4">
    <name type="scientific">Dreissena polymorpha</name>
    <name type="common">Zebra mussel</name>
    <name type="synonym">Mytilus polymorpha</name>
    <dbReference type="NCBI Taxonomy" id="45954"/>
    <lineage>
        <taxon>Eukaryota</taxon>
        <taxon>Metazoa</taxon>
        <taxon>Spiralia</taxon>
        <taxon>Lophotrochozoa</taxon>
        <taxon>Mollusca</taxon>
        <taxon>Bivalvia</taxon>
        <taxon>Autobranchia</taxon>
        <taxon>Heteroconchia</taxon>
        <taxon>Euheterodonta</taxon>
        <taxon>Imparidentia</taxon>
        <taxon>Neoheterodontei</taxon>
        <taxon>Myida</taxon>
        <taxon>Dreissenoidea</taxon>
        <taxon>Dreissenidae</taxon>
        <taxon>Dreissena</taxon>
    </lineage>
</organism>
<name>A0A9D3Y0P6_DREPO</name>
<sequence length="124" mass="14914">MIMENYKSFHYLCFHLVLVTSGALCRCKSYTSNCYVKTFFYLLVTVTYWKMMIHKTYHLQLFYSYFRLSASGCLKILFCLLVNVTYWQMVIYKTYHLQYLHLYFRLSASGCVKNLFCPLVTLTY</sequence>
<evidence type="ECO:0000313" key="4">
    <source>
        <dbReference type="Proteomes" id="UP000828390"/>
    </source>
</evidence>
<gene>
    <name evidence="3" type="ORF">DPMN_194649</name>
</gene>
<keyword evidence="1" id="KW-0472">Membrane</keyword>
<feature type="signal peptide" evidence="2">
    <location>
        <begin position="1"/>
        <end position="25"/>
    </location>
</feature>
<comment type="caution">
    <text evidence="3">The sequence shown here is derived from an EMBL/GenBank/DDBJ whole genome shotgun (WGS) entry which is preliminary data.</text>
</comment>
<feature type="transmembrane region" description="Helical" evidence="1">
    <location>
        <begin position="35"/>
        <end position="53"/>
    </location>
</feature>
<accession>A0A9D3Y0P6</accession>
<keyword evidence="1" id="KW-0812">Transmembrane</keyword>
<dbReference type="EMBL" id="JAIWYP010000097">
    <property type="protein sequence ID" value="KAH3689760.1"/>
    <property type="molecule type" value="Genomic_DNA"/>
</dbReference>
<dbReference type="Proteomes" id="UP000828390">
    <property type="component" value="Unassembled WGS sequence"/>
</dbReference>
<dbReference type="AlphaFoldDB" id="A0A9D3Y0P6"/>
<keyword evidence="1" id="KW-1133">Transmembrane helix</keyword>
<protein>
    <recommendedName>
        <fullName evidence="5">Secreted protein</fullName>
    </recommendedName>
</protein>
<evidence type="ECO:0000313" key="3">
    <source>
        <dbReference type="EMBL" id="KAH3689760.1"/>
    </source>
</evidence>
<keyword evidence="4" id="KW-1185">Reference proteome</keyword>
<keyword evidence="2" id="KW-0732">Signal</keyword>
<evidence type="ECO:0000256" key="2">
    <source>
        <dbReference type="SAM" id="SignalP"/>
    </source>
</evidence>
<feature type="chain" id="PRO_5038932274" description="Secreted protein" evidence="2">
    <location>
        <begin position="26"/>
        <end position="124"/>
    </location>
</feature>
<evidence type="ECO:0000256" key="1">
    <source>
        <dbReference type="SAM" id="Phobius"/>
    </source>
</evidence>
<reference evidence="3" key="1">
    <citation type="journal article" date="2019" name="bioRxiv">
        <title>The Genome of the Zebra Mussel, Dreissena polymorpha: A Resource for Invasive Species Research.</title>
        <authorList>
            <person name="McCartney M.A."/>
            <person name="Auch B."/>
            <person name="Kono T."/>
            <person name="Mallez S."/>
            <person name="Zhang Y."/>
            <person name="Obille A."/>
            <person name="Becker A."/>
            <person name="Abrahante J.E."/>
            <person name="Garbe J."/>
            <person name="Badalamenti J.P."/>
            <person name="Herman A."/>
            <person name="Mangelson H."/>
            <person name="Liachko I."/>
            <person name="Sullivan S."/>
            <person name="Sone E.D."/>
            <person name="Koren S."/>
            <person name="Silverstein K.A.T."/>
            <person name="Beckman K.B."/>
            <person name="Gohl D.M."/>
        </authorList>
    </citation>
    <scope>NUCLEOTIDE SEQUENCE</scope>
    <source>
        <strain evidence="3">Duluth1</strain>
        <tissue evidence="3">Whole animal</tissue>
    </source>
</reference>
<feature type="transmembrane region" description="Helical" evidence="1">
    <location>
        <begin position="65"/>
        <end position="87"/>
    </location>
</feature>
<evidence type="ECO:0008006" key="5">
    <source>
        <dbReference type="Google" id="ProtNLM"/>
    </source>
</evidence>
<reference evidence="3" key="2">
    <citation type="submission" date="2020-11" db="EMBL/GenBank/DDBJ databases">
        <authorList>
            <person name="McCartney M.A."/>
            <person name="Auch B."/>
            <person name="Kono T."/>
            <person name="Mallez S."/>
            <person name="Becker A."/>
            <person name="Gohl D.M."/>
            <person name="Silverstein K.A.T."/>
            <person name="Koren S."/>
            <person name="Bechman K.B."/>
            <person name="Herman A."/>
            <person name="Abrahante J.E."/>
            <person name="Garbe J."/>
        </authorList>
    </citation>
    <scope>NUCLEOTIDE SEQUENCE</scope>
    <source>
        <strain evidence="3">Duluth1</strain>
        <tissue evidence="3">Whole animal</tissue>
    </source>
</reference>
<proteinExistence type="predicted"/>